<dbReference type="InterPro" id="IPR052929">
    <property type="entry name" value="RNase_H-like_EbsB-rel"/>
</dbReference>
<organism evidence="1 2">
    <name type="scientific">Dipteronia sinensis</name>
    <dbReference type="NCBI Taxonomy" id="43782"/>
    <lineage>
        <taxon>Eukaryota</taxon>
        <taxon>Viridiplantae</taxon>
        <taxon>Streptophyta</taxon>
        <taxon>Embryophyta</taxon>
        <taxon>Tracheophyta</taxon>
        <taxon>Spermatophyta</taxon>
        <taxon>Magnoliopsida</taxon>
        <taxon>eudicotyledons</taxon>
        <taxon>Gunneridae</taxon>
        <taxon>Pentapetalae</taxon>
        <taxon>rosids</taxon>
        <taxon>malvids</taxon>
        <taxon>Sapindales</taxon>
        <taxon>Sapindaceae</taxon>
        <taxon>Hippocastanoideae</taxon>
        <taxon>Acereae</taxon>
        <taxon>Dipteronia</taxon>
    </lineage>
</organism>
<dbReference type="PANTHER" id="PTHR47074:SF48">
    <property type="entry name" value="POLYNUCLEOTIDYL TRANSFERASE, RIBONUCLEASE H-LIKE SUPERFAMILY PROTEIN"/>
    <property type="match status" value="1"/>
</dbReference>
<reference evidence="1" key="1">
    <citation type="journal article" date="2023" name="Plant J.">
        <title>Genome sequences and population genomics provide insights into the demographic history, inbreeding, and mutation load of two 'living fossil' tree species of Dipteronia.</title>
        <authorList>
            <person name="Feng Y."/>
            <person name="Comes H.P."/>
            <person name="Chen J."/>
            <person name="Zhu S."/>
            <person name="Lu R."/>
            <person name="Zhang X."/>
            <person name="Li P."/>
            <person name="Qiu J."/>
            <person name="Olsen K.M."/>
            <person name="Qiu Y."/>
        </authorList>
    </citation>
    <scope>NUCLEOTIDE SEQUENCE</scope>
    <source>
        <strain evidence="1">NBL</strain>
    </source>
</reference>
<protein>
    <recommendedName>
        <fullName evidence="3">RNase H type-1 domain-containing protein</fullName>
    </recommendedName>
</protein>
<dbReference type="Proteomes" id="UP001281410">
    <property type="component" value="Unassembled WGS sequence"/>
</dbReference>
<evidence type="ECO:0008006" key="3">
    <source>
        <dbReference type="Google" id="ProtNLM"/>
    </source>
</evidence>
<evidence type="ECO:0000313" key="1">
    <source>
        <dbReference type="EMBL" id="KAK3229056.1"/>
    </source>
</evidence>
<accession>A0AAE0EHZ1</accession>
<proteinExistence type="predicted"/>
<keyword evidence="2" id="KW-1185">Reference proteome</keyword>
<dbReference type="EMBL" id="JANJYJ010000001">
    <property type="protein sequence ID" value="KAK3229056.1"/>
    <property type="molecule type" value="Genomic_DNA"/>
</dbReference>
<comment type="caution">
    <text evidence="1">The sequence shown here is derived from an EMBL/GenBank/DDBJ whole genome shotgun (WGS) entry which is preliminary data.</text>
</comment>
<dbReference type="AlphaFoldDB" id="A0AAE0EHZ1"/>
<sequence>MTCGNRSSCKWIPPENEAYKANCDAMLDHGNRQMGIWVIIRNSGGKFGMDCGLALGIIETDEANVVKRLQVDFYLDSDFGLIIFEIIELKDKIREVTFFCTRKVANKVANNLALYALRINKDTYWMEDYPLCLANIVEADKPD</sequence>
<name>A0AAE0EHZ1_9ROSI</name>
<dbReference type="PANTHER" id="PTHR47074">
    <property type="entry name" value="BNAC02G40300D PROTEIN"/>
    <property type="match status" value="1"/>
</dbReference>
<evidence type="ECO:0000313" key="2">
    <source>
        <dbReference type="Proteomes" id="UP001281410"/>
    </source>
</evidence>
<gene>
    <name evidence="1" type="ORF">Dsin_000937</name>
</gene>